<reference evidence="3 5" key="3">
    <citation type="journal article" date="2019" name="Nat. Med.">
        <title>A library of human gut bacterial isolates paired with longitudinal multiomics data enables mechanistic microbiome research.</title>
        <authorList>
            <person name="Poyet M."/>
            <person name="Groussin M."/>
            <person name="Gibbons S.M."/>
            <person name="Avila-Pacheco J."/>
            <person name="Jiang X."/>
            <person name="Kearney S.M."/>
            <person name="Perrotta A.R."/>
            <person name="Berdy B."/>
            <person name="Zhao S."/>
            <person name="Lieberman T.D."/>
            <person name="Swanson P.K."/>
            <person name="Smith M."/>
            <person name="Roesemann S."/>
            <person name="Alexander J.E."/>
            <person name="Rich S.A."/>
            <person name="Livny J."/>
            <person name="Vlamakis H."/>
            <person name="Clish C."/>
            <person name="Bullock K."/>
            <person name="Deik A."/>
            <person name="Scott J."/>
            <person name="Pierce K.A."/>
            <person name="Xavier R.J."/>
            <person name="Alm E.J."/>
        </authorList>
    </citation>
    <scope>NUCLEOTIDE SEQUENCE [LARGE SCALE GENOMIC DNA]</scope>
    <source>
        <strain evidence="3 5">BIOML-A1</strain>
    </source>
</reference>
<evidence type="ECO:0000313" key="4">
    <source>
        <dbReference type="Proteomes" id="UP000049979"/>
    </source>
</evidence>
<dbReference type="RefSeq" id="WP_055068579.1">
    <property type="nucleotide sequence ID" value="NZ_CP173697.1"/>
</dbReference>
<dbReference type="Proteomes" id="UP000049979">
    <property type="component" value="Unassembled WGS sequence"/>
</dbReference>
<protein>
    <recommendedName>
        <fullName evidence="6">Transglycosylase</fullName>
    </recommendedName>
</protein>
<dbReference type="EMBL" id="CVRR01000060">
    <property type="protein sequence ID" value="CRL41926.1"/>
    <property type="molecule type" value="Genomic_DNA"/>
</dbReference>
<sequence length="147" mass="16515">MKKEDLTVPAIFAEAIGMILGIVYIGLQIYYGIVYKVAPYKFICNIAGVVLIYVGLSLVSCQPEKINRLPKEVCVGKVRKYSIRMIRLVKLVFIIGLMVPCVGDVIGIELKDAYSLLVIAAILVITVFYEYRIIQLLRNDHHDQGQP</sequence>
<accession>A0A0M6WWH5</accession>
<feature type="transmembrane region" description="Helical" evidence="1">
    <location>
        <begin position="39"/>
        <end position="61"/>
    </location>
</feature>
<feature type="transmembrane region" description="Helical" evidence="1">
    <location>
        <begin position="88"/>
        <end position="108"/>
    </location>
</feature>
<dbReference type="OrthoDB" id="2061522at2"/>
<keyword evidence="1" id="KW-1133">Transmembrane helix</keyword>
<evidence type="ECO:0000313" key="5">
    <source>
        <dbReference type="Proteomes" id="UP000446657"/>
    </source>
</evidence>
<feature type="transmembrane region" description="Helical" evidence="1">
    <location>
        <begin position="114"/>
        <end position="131"/>
    </location>
</feature>
<proteinExistence type="predicted"/>
<keyword evidence="4" id="KW-1185">Reference proteome</keyword>
<organism evidence="2 4">
    <name type="scientific">Roseburia faecis</name>
    <dbReference type="NCBI Taxonomy" id="301302"/>
    <lineage>
        <taxon>Bacteria</taxon>
        <taxon>Bacillati</taxon>
        <taxon>Bacillota</taxon>
        <taxon>Clostridia</taxon>
        <taxon>Lachnospirales</taxon>
        <taxon>Lachnospiraceae</taxon>
        <taxon>Roseburia</taxon>
    </lineage>
</organism>
<keyword evidence="1" id="KW-0812">Transmembrane</keyword>
<dbReference type="AlphaFoldDB" id="A0A0M6WWH5"/>
<keyword evidence="1" id="KW-0472">Membrane</keyword>
<evidence type="ECO:0000313" key="3">
    <source>
        <dbReference type="EMBL" id="MTR82432.1"/>
    </source>
</evidence>
<name>A0A0M6WWH5_9FIRM</name>
<dbReference type="Proteomes" id="UP000446657">
    <property type="component" value="Unassembled WGS sequence"/>
</dbReference>
<reference evidence="2" key="2">
    <citation type="submission" date="2015-05" db="EMBL/GenBank/DDBJ databases">
        <authorList>
            <person name="Wang D.B."/>
            <person name="Wang M."/>
        </authorList>
    </citation>
    <scope>NUCLEOTIDE SEQUENCE [LARGE SCALE GENOMIC DNA]</scope>
    <source>
        <strain evidence="2">M72</strain>
    </source>
</reference>
<feature type="transmembrane region" description="Helical" evidence="1">
    <location>
        <begin position="12"/>
        <end position="33"/>
    </location>
</feature>
<gene>
    <name evidence="3" type="ORF">GMD30_12210</name>
    <name evidence="2" type="ORF">M72_13841</name>
</gene>
<reference evidence="4" key="1">
    <citation type="submission" date="2015-05" db="EMBL/GenBank/DDBJ databases">
        <authorList>
            <consortium name="Pathogen Informatics"/>
        </authorList>
    </citation>
    <scope>NUCLEOTIDE SEQUENCE [LARGE SCALE GENOMIC DNA]</scope>
    <source>
        <strain evidence="4">M72</strain>
    </source>
</reference>
<evidence type="ECO:0000313" key="2">
    <source>
        <dbReference type="EMBL" id="CRL41926.1"/>
    </source>
</evidence>
<evidence type="ECO:0000256" key="1">
    <source>
        <dbReference type="SAM" id="Phobius"/>
    </source>
</evidence>
<dbReference type="EMBL" id="WNAL01000026">
    <property type="protein sequence ID" value="MTR82432.1"/>
    <property type="molecule type" value="Genomic_DNA"/>
</dbReference>
<evidence type="ECO:0008006" key="6">
    <source>
        <dbReference type="Google" id="ProtNLM"/>
    </source>
</evidence>